<evidence type="ECO:0000313" key="4">
    <source>
        <dbReference type="Proteomes" id="UP000757435"/>
    </source>
</evidence>
<evidence type="ECO:0000313" key="3">
    <source>
        <dbReference type="EMBL" id="MBW4661992.1"/>
    </source>
</evidence>
<sequence length="489" mass="52394">MFERSVFCQNYPQGSPLDGHHAQVRRVRAIAHLFSIATSIAAGAAVLWVAPAQAIEQRPADAASISPDAVENPELTAIAEASALGELRQASKFPSGTFQPGTTQPDPIQADPIQLNTSPLDILLPQIPAIAAEAQISRDVPAELPALEPLPPASTQLLTDAERGEASELAQDPSGTVSSPESNVEPVDLPELEPTDLPESDVELVDPAEALPADPAASSEPRSGDRWRFSVEPYVFIPFDISADVSVLGRSTSIQAGLDDVLSLDRAFDAGLRFEAQRGRLGFLFEGFYLAAGNSGTLGVTFPAGSLNRFGIPIELRGEADGSVTVRRGKIDLAAFYTVVNTSLRSSPTPTNPFPVLVIEPVLGVRTNISRQELEIDEARLGPNAVLRNQEFSSSRTTLEPLVGIRIGTALSRFWSLGFRGDVSGFNLNAERDITWNLQFGVSYALSRSSSVKLAYVFNGSDFRDGEGLSRTELDLVQSGLGLSVLFRF</sequence>
<feature type="transmembrane region" description="Helical" evidence="2">
    <location>
        <begin position="29"/>
        <end position="50"/>
    </location>
</feature>
<gene>
    <name evidence="3" type="ORF">KME15_25305</name>
</gene>
<keyword evidence="2" id="KW-1133">Transmembrane helix</keyword>
<proteinExistence type="predicted"/>
<feature type="compositionally biased region" description="Polar residues" evidence="1">
    <location>
        <begin position="173"/>
        <end position="182"/>
    </location>
</feature>
<keyword evidence="2" id="KW-0472">Membrane</keyword>
<dbReference type="Proteomes" id="UP000757435">
    <property type="component" value="Unassembled WGS sequence"/>
</dbReference>
<evidence type="ECO:0000256" key="2">
    <source>
        <dbReference type="SAM" id="Phobius"/>
    </source>
</evidence>
<dbReference type="EMBL" id="JAHHHD010000052">
    <property type="protein sequence ID" value="MBW4661992.1"/>
    <property type="molecule type" value="Genomic_DNA"/>
</dbReference>
<protein>
    <submittedName>
        <fullName evidence="3">Uncharacterized protein</fullName>
    </submittedName>
</protein>
<feature type="compositionally biased region" description="Acidic residues" evidence="1">
    <location>
        <begin position="188"/>
        <end position="197"/>
    </location>
</feature>
<organism evidence="3 4">
    <name type="scientific">Drouetiella hepatica Uher 2000/2452</name>
    <dbReference type="NCBI Taxonomy" id="904376"/>
    <lineage>
        <taxon>Bacteria</taxon>
        <taxon>Bacillati</taxon>
        <taxon>Cyanobacteriota</taxon>
        <taxon>Cyanophyceae</taxon>
        <taxon>Oculatellales</taxon>
        <taxon>Oculatellaceae</taxon>
        <taxon>Drouetiella</taxon>
    </lineage>
</organism>
<feature type="region of interest" description="Disordered" evidence="1">
    <location>
        <begin position="161"/>
        <end position="197"/>
    </location>
</feature>
<keyword evidence="2" id="KW-0812">Transmembrane</keyword>
<reference evidence="3" key="1">
    <citation type="submission" date="2021-05" db="EMBL/GenBank/DDBJ databases">
        <authorList>
            <person name="Pietrasiak N."/>
            <person name="Ward R."/>
            <person name="Stajich J.E."/>
            <person name="Kurbessoian T."/>
        </authorList>
    </citation>
    <scope>NUCLEOTIDE SEQUENCE</scope>
    <source>
        <strain evidence="3">UHER 2000/2452</strain>
    </source>
</reference>
<name>A0A951QEY0_9CYAN</name>
<reference evidence="3" key="2">
    <citation type="journal article" date="2022" name="Microbiol. Resour. Announc.">
        <title>Metagenome Sequencing to Explore Phylogenomics of Terrestrial Cyanobacteria.</title>
        <authorList>
            <person name="Ward R.D."/>
            <person name="Stajich J.E."/>
            <person name="Johansen J.R."/>
            <person name="Huntemann M."/>
            <person name="Clum A."/>
            <person name="Foster B."/>
            <person name="Foster B."/>
            <person name="Roux S."/>
            <person name="Palaniappan K."/>
            <person name="Varghese N."/>
            <person name="Mukherjee S."/>
            <person name="Reddy T.B.K."/>
            <person name="Daum C."/>
            <person name="Copeland A."/>
            <person name="Chen I.A."/>
            <person name="Ivanova N.N."/>
            <person name="Kyrpides N.C."/>
            <person name="Shapiro N."/>
            <person name="Eloe-Fadrosh E.A."/>
            <person name="Pietrasiak N."/>
        </authorList>
    </citation>
    <scope>NUCLEOTIDE SEQUENCE</scope>
    <source>
        <strain evidence="3">UHER 2000/2452</strain>
    </source>
</reference>
<comment type="caution">
    <text evidence="3">The sequence shown here is derived from an EMBL/GenBank/DDBJ whole genome shotgun (WGS) entry which is preliminary data.</text>
</comment>
<accession>A0A951QEY0</accession>
<evidence type="ECO:0000256" key="1">
    <source>
        <dbReference type="SAM" id="MobiDB-lite"/>
    </source>
</evidence>
<dbReference type="AlphaFoldDB" id="A0A951QEY0"/>